<dbReference type="Pfam" id="PF11799">
    <property type="entry name" value="IMS_C"/>
    <property type="match status" value="1"/>
</dbReference>
<dbReference type="SUPFAM" id="SSF56672">
    <property type="entry name" value="DNA/RNA polymerases"/>
    <property type="match status" value="1"/>
</dbReference>
<reference evidence="9" key="1">
    <citation type="journal article" date="2019" name="Int. J. Syst. Evol. Microbiol.">
        <title>The Global Catalogue of Microorganisms (GCM) 10K type strain sequencing project: providing services to taxonomists for standard genome sequencing and annotation.</title>
        <authorList>
            <consortium name="The Broad Institute Genomics Platform"/>
            <consortium name="The Broad Institute Genome Sequencing Center for Infectious Disease"/>
            <person name="Wu L."/>
            <person name="Ma J."/>
        </authorList>
    </citation>
    <scope>NUCLEOTIDE SEQUENCE [LARGE SCALE GENOMIC DNA]</scope>
    <source>
        <strain evidence="9">CCUG 62981</strain>
    </source>
</reference>
<comment type="caution">
    <text evidence="8">The sequence shown here is derived from an EMBL/GenBank/DDBJ whole genome shotgun (WGS) entry which is preliminary data.</text>
</comment>
<feature type="domain" description="UmuC" evidence="6">
    <location>
        <begin position="23"/>
        <end position="150"/>
    </location>
</feature>
<sequence>MRRVLALWLKQLPLDRRARLGDDRLSGPFAIVAEIRNALRLTHLTEAAVQAGLTPGLSLTDARAICPALLTEPADPAREEALLRALHRWADSLSPVVGLDPPDGLILEITGCAHLFGGEEAMATAALSRLEDLQILARAGIADTKGASRALARFAPGPVAIAAPGGVREALGDLPLAALGLPAALTGALRRTGLQTIGQLYDIRAADLARRFGLELTTALQRALGFTPDPVVAAQAEPVYAARATLPEPIGHLTDLEGVLARLAASVCARLEAAGAGARRFHLTVRCVDTGDHRLSVGFARPTAAPDAVVQQFRAPLDKLTIGFGADGFRLVADLVEPLHPRQRRLDRVAEIDQSWTDLVSTLGNRLGHDRVRLFRPADSHLPEREYTTVEAMTQASDPVWTRAPRLRPVRLYDPPEPLRVEAPGRPPLSFEWRRTRYETAAAEGPERLAAEWWRGGDRRLRDYWRVQTRAGPRLWLVHYPGREAAGWHVAGWLP</sequence>
<keyword evidence="3" id="KW-0227">DNA damage</keyword>
<evidence type="ECO:0000259" key="6">
    <source>
        <dbReference type="Pfam" id="PF00817"/>
    </source>
</evidence>
<proteinExistence type="predicted"/>
<evidence type="ECO:0000313" key="9">
    <source>
        <dbReference type="Proteomes" id="UP001596024"/>
    </source>
</evidence>
<accession>A0ABV9NFP1</accession>
<dbReference type="Pfam" id="PF00817">
    <property type="entry name" value="IMS"/>
    <property type="match status" value="1"/>
</dbReference>
<keyword evidence="9" id="KW-1185">Reference proteome</keyword>
<evidence type="ECO:0000313" key="8">
    <source>
        <dbReference type="EMBL" id="MFC4726079.1"/>
    </source>
</evidence>
<dbReference type="InterPro" id="IPR043502">
    <property type="entry name" value="DNA/RNA_pol_sf"/>
</dbReference>
<evidence type="ECO:0000256" key="4">
    <source>
        <dbReference type="ARBA" id="ARBA00025589"/>
    </source>
</evidence>
<dbReference type="InterPro" id="IPR036775">
    <property type="entry name" value="DNA_pol_Y-fam_lit_finger_sf"/>
</dbReference>
<dbReference type="InterPro" id="IPR017961">
    <property type="entry name" value="DNA_pol_Y-fam_little_finger"/>
</dbReference>
<dbReference type="EC" id="2.7.7.7" evidence="2"/>
<dbReference type="Proteomes" id="UP001596024">
    <property type="component" value="Unassembled WGS sequence"/>
</dbReference>
<dbReference type="EMBL" id="JBHSGQ010000007">
    <property type="protein sequence ID" value="MFC4726079.1"/>
    <property type="molecule type" value="Genomic_DNA"/>
</dbReference>
<evidence type="ECO:0000256" key="5">
    <source>
        <dbReference type="ARBA" id="ARBA00049244"/>
    </source>
</evidence>
<evidence type="ECO:0000256" key="3">
    <source>
        <dbReference type="ARBA" id="ARBA00022763"/>
    </source>
</evidence>
<dbReference type="PANTHER" id="PTHR35369">
    <property type="entry name" value="BLR3025 PROTEIN-RELATED"/>
    <property type="match status" value="1"/>
</dbReference>
<dbReference type="InterPro" id="IPR050356">
    <property type="entry name" value="SulA_CellDiv_inhibitor"/>
</dbReference>
<dbReference type="InterPro" id="IPR001126">
    <property type="entry name" value="UmuC"/>
</dbReference>
<dbReference type="RefSeq" id="WP_371395245.1">
    <property type="nucleotide sequence ID" value="NZ_CP163422.1"/>
</dbReference>
<evidence type="ECO:0000256" key="1">
    <source>
        <dbReference type="ARBA" id="ARBA00011245"/>
    </source>
</evidence>
<protein>
    <recommendedName>
        <fullName evidence="2">DNA-directed DNA polymerase</fullName>
        <ecNumber evidence="2">2.7.7.7</ecNumber>
    </recommendedName>
</protein>
<comment type="function">
    <text evidence="4">Poorly processive, error-prone DNA polymerase involved in untargeted mutagenesis. Copies undamaged DNA at stalled replication forks, which arise in vivo from mismatched or misaligned primer ends. These misaligned primers can be extended by PolIV. Exhibits no 3'-5' exonuclease (proofreading) activity. May be involved in translesional synthesis, in conjunction with the beta clamp from PolIII.</text>
</comment>
<evidence type="ECO:0000256" key="2">
    <source>
        <dbReference type="ARBA" id="ARBA00012417"/>
    </source>
</evidence>
<dbReference type="PANTHER" id="PTHR35369:SF2">
    <property type="entry name" value="BLR3025 PROTEIN"/>
    <property type="match status" value="1"/>
</dbReference>
<gene>
    <name evidence="8" type="ORF">ACFPB0_12320</name>
</gene>
<dbReference type="SUPFAM" id="SSF100879">
    <property type="entry name" value="Lesion bypass DNA polymerase (Y-family), little finger domain"/>
    <property type="match status" value="1"/>
</dbReference>
<name>A0ABV9NFP1_9PROT</name>
<comment type="catalytic activity">
    <reaction evidence="5">
        <text>DNA(n) + a 2'-deoxyribonucleoside 5'-triphosphate = DNA(n+1) + diphosphate</text>
        <dbReference type="Rhea" id="RHEA:22508"/>
        <dbReference type="Rhea" id="RHEA-COMP:17339"/>
        <dbReference type="Rhea" id="RHEA-COMP:17340"/>
        <dbReference type="ChEBI" id="CHEBI:33019"/>
        <dbReference type="ChEBI" id="CHEBI:61560"/>
        <dbReference type="ChEBI" id="CHEBI:173112"/>
        <dbReference type="EC" id="2.7.7.7"/>
    </reaction>
</comment>
<comment type="subunit">
    <text evidence="1">Monomer.</text>
</comment>
<feature type="domain" description="DNA polymerase Y-family little finger" evidence="7">
    <location>
        <begin position="242"/>
        <end position="332"/>
    </location>
</feature>
<evidence type="ECO:0000259" key="7">
    <source>
        <dbReference type="Pfam" id="PF11799"/>
    </source>
</evidence>
<dbReference type="CDD" id="cd03468">
    <property type="entry name" value="PolY_like"/>
    <property type="match status" value="1"/>
</dbReference>
<organism evidence="8 9">
    <name type="scientific">Glycocaulis abyssi</name>
    <dbReference type="NCBI Taxonomy" id="1433403"/>
    <lineage>
        <taxon>Bacteria</taxon>
        <taxon>Pseudomonadati</taxon>
        <taxon>Pseudomonadota</taxon>
        <taxon>Alphaproteobacteria</taxon>
        <taxon>Maricaulales</taxon>
        <taxon>Maricaulaceae</taxon>
        <taxon>Glycocaulis</taxon>
    </lineage>
</organism>